<evidence type="ECO:0000313" key="3">
    <source>
        <dbReference type="EMBL" id="KAG2889561.1"/>
    </source>
</evidence>
<dbReference type="Proteomes" id="UP000736787">
    <property type="component" value="Unassembled WGS sequence"/>
</dbReference>
<dbReference type="AlphaFoldDB" id="A0A329T2D6"/>
<dbReference type="EMBL" id="RCML01001578">
    <property type="protein sequence ID" value="KAG2961613.1"/>
    <property type="molecule type" value="Genomic_DNA"/>
</dbReference>
<reference evidence="6 7" key="1">
    <citation type="submission" date="2018-01" db="EMBL/GenBank/DDBJ databases">
        <title>Draft genome of the strawberry crown rot pathogen Phytophthora cactorum.</title>
        <authorList>
            <person name="Armitage A.D."/>
            <person name="Lysoe E."/>
            <person name="Nellist C.F."/>
            <person name="Harrison R.J."/>
            <person name="Brurberg M.B."/>
        </authorList>
    </citation>
    <scope>NUCLEOTIDE SEQUENCE [LARGE SCALE GENOMIC DNA]</scope>
    <source>
        <strain evidence="6 7">10300</strain>
    </source>
</reference>
<reference evidence="1" key="2">
    <citation type="submission" date="2018-10" db="EMBL/GenBank/DDBJ databases">
        <title>Effector identification in a new, highly contiguous assembly of the strawberry crown rot pathogen Phytophthora cactorum.</title>
        <authorList>
            <person name="Armitage A.D."/>
            <person name="Nellist C.F."/>
            <person name="Bates H."/>
            <person name="Vickerstaff R.J."/>
            <person name="Harrison R.J."/>
        </authorList>
    </citation>
    <scope>NUCLEOTIDE SEQUENCE</scope>
    <source>
        <strain evidence="1">15-7</strain>
        <strain evidence="2">4032</strain>
        <strain evidence="3">4040</strain>
        <strain evidence="4">P415</strain>
        <strain evidence="5">P421</strain>
    </source>
</reference>
<protein>
    <submittedName>
        <fullName evidence="6">Uncharacterized protein</fullName>
    </submittedName>
</protein>
<accession>A0A329T2D6</accession>
<evidence type="ECO:0000313" key="5">
    <source>
        <dbReference type="EMBL" id="KAG3207600.1"/>
    </source>
</evidence>
<dbReference type="Proteomes" id="UP000735874">
    <property type="component" value="Unassembled WGS sequence"/>
</dbReference>
<dbReference type="EMBL" id="RCMG01001615">
    <property type="protein sequence ID" value="KAG2823387.1"/>
    <property type="molecule type" value="Genomic_DNA"/>
</dbReference>
<name>A0A329T2D6_9STRA</name>
<proteinExistence type="predicted"/>
<keyword evidence="7" id="KW-1185">Reference proteome</keyword>
<dbReference type="VEuPathDB" id="FungiDB:PC110_g345"/>
<dbReference type="Proteomes" id="UP000760860">
    <property type="component" value="Unassembled WGS sequence"/>
</dbReference>
<evidence type="ECO:0000313" key="1">
    <source>
        <dbReference type="EMBL" id="KAG2823387.1"/>
    </source>
</evidence>
<dbReference type="EMBL" id="RCMV01001692">
    <property type="protein sequence ID" value="KAG3207600.1"/>
    <property type="molecule type" value="Genomic_DNA"/>
</dbReference>
<evidence type="ECO:0000313" key="7">
    <source>
        <dbReference type="Proteomes" id="UP000251314"/>
    </source>
</evidence>
<dbReference type="Proteomes" id="UP000251314">
    <property type="component" value="Unassembled WGS sequence"/>
</dbReference>
<organism evidence="6 7">
    <name type="scientific">Phytophthora cactorum</name>
    <dbReference type="NCBI Taxonomy" id="29920"/>
    <lineage>
        <taxon>Eukaryota</taxon>
        <taxon>Sar</taxon>
        <taxon>Stramenopiles</taxon>
        <taxon>Oomycota</taxon>
        <taxon>Peronosporomycetes</taxon>
        <taxon>Peronosporales</taxon>
        <taxon>Peronosporaceae</taxon>
        <taxon>Phytophthora</taxon>
    </lineage>
</organism>
<dbReference type="Proteomes" id="UP000697107">
    <property type="component" value="Unassembled WGS sequence"/>
</dbReference>
<sequence>MVAACKSVVRLQGEGADDDAVSCEDAEHEAALDGCS</sequence>
<gene>
    <name evidence="6" type="ORF">PC110_g345</name>
    <name evidence="1" type="ORF">PC113_g22192</name>
    <name evidence="2" type="ORF">PC115_g19766</name>
    <name evidence="3" type="ORF">PC117_g24656</name>
    <name evidence="4" type="ORF">PC118_g21871</name>
    <name evidence="5" type="ORF">PC129_g21361</name>
</gene>
<dbReference type="Proteomes" id="UP000774804">
    <property type="component" value="Unassembled WGS sequence"/>
</dbReference>
<comment type="caution">
    <text evidence="6">The sequence shown here is derived from an EMBL/GenBank/DDBJ whole genome shotgun (WGS) entry which is preliminary data.</text>
</comment>
<dbReference type="EMBL" id="RCMK01001709">
    <property type="protein sequence ID" value="KAG2889561.1"/>
    <property type="molecule type" value="Genomic_DNA"/>
</dbReference>
<evidence type="ECO:0000313" key="4">
    <source>
        <dbReference type="EMBL" id="KAG2961613.1"/>
    </source>
</evidence>
<dbReference type="EMBL" id="MJFZ01000004">
    <property type="protein sequence ID" value="RAW43417.1"/>
    <property type="molecule type" value="Genomic_DNA"/>
</dbReference>
<dbReference type="EMBL" id="RCMI01001166">
    <property type="protein sequence ID" value="KAG2889393.1"/>
    <property type="molecule type" value="Genomic_DNA"/>
</dbReference>
<evidence type="ECO:0000313" key="2">
    <source>
        <dbReference type="EMBL" id="KAG2889393.1"/>
    </source>
</evidence>
<evidence type="ECO:0000313" key="6">
    <source>
        <dbReference type="EMBL" id="RAW43417.1"/>
    </source>
</evidence>